<comment type="caution">
    <text evidence="2">The sequence shown here is derived from an EMBL/GenBank/DDBJ whole genome shotgun (WGS) entry which is preliminary data.</text>
</comment>
<accession>A0A7X6HXP0</accession>
<feature type="compositionally biased region" description="Acidic residues" evidence="1">
    <location>
        <begin position="12"/>
        <end position="21"/>
    </location>
</feature>
<dbReference type="RefSeq" id="WP_167968073.1">
    <property type="nucleotide sequence ID" value="NZ_BHZG01000221.1"/>
</dbReference>
<evidence type="ECO:0000313" key="2">
    <source>
        <dbReference type="EMBL" id="NJQ04771.1"/>
    </source>
</evidence>
<protein>
    <submittedName>
        <fullName evidence="2">Uncharacterized protein</fullName>
    </submittedName>
</protein>
<keyword evidence="3" id="KW-1185">Reference proteome</keyword>
<name>A0A7X6HXP0_9ACTN</name>
<proteinExistence type="predicted"/>
<dbReference type="AlphaFoldDB" id="A0A7X6HXP0"/>
<organism evidence="2 3">
    <name type="scientific">Streptomyces lonarensis</name>
    <dbReference type="NCBI Taxonomy" id="700599"/>
    <lineage>
        <taxon>Bacteria</taxon>
        <taxon>Bacillati</taxon>
        <taxon>Actinomycetota</taxon>
        <taxon>Actinomycetes</taxon>
        <taxon>Kitasatosporales</taxon>
        <taxon>Streptomycetaceae</taxon>
        <taxon>Streptomyces</taxon>
    </lineage>
</organism>
<feature type="region of interest" description="Disordered" evidence="1">
    <location>
        <begin position="1"/>
        <end position="28"/>
    </location>
</feature>
<evidence type="ECO:0000313" key="3">
    <source>
        <dbReference type="Proteomes" id="UP000578686"/>
    </source>
</evidence>
<gene>
    <name evidence="2" type="ORF">HCN56_04035</name>
</gene>
<dbReference type="Proteomes" id="UP000578686">
    <property type="component" value="Unassembled WGS sequence"/>
</dbReference>
<dbReference type="EMBL" id="JAAVJD010000015">
    <property type="protein sequence ID" value="NJQ04771.1"/>
    <property type="molecule type" value="Genomic_DNA"/>
</dbReference>
<evidence type="ECO:0000256" key="1">
    <source>
        <dbReference type="SAM" id="MobiDB-lite"/>
    </source>
</evidence>
<sequence length="59" mass="6514">MCLERDHSGSEQADEPGDPADQDCGSPASEALTTLKALRRMAVDLRRSIDTHFEELGRQ</sequence>
<reference evidence="2 3" key="1">
    <citation type="submission" date="2020-03" db="EMBL/GenBank/DDBJ databases">
        <title>Draft genome of Streptomyces sp. ventii, isolated from the Axial Seamount in the Pacific Ocean, and resequencing of the two type strains Streptomyces lonarensis strain NCL 716 and Streptomyces bohaiensis strain 11A07.</title>
        <authorList>
            <person name="Loughran R.M."/>
            <person name="Pfannmuller K.M."/>
            <person name="Wasson B.J."/>
            <person name="Deadmond M.C."/>
            <person name="Paddock B.E."/>
            <person name="Koyack M.J."/>
            <person name="Gallegos D.A."/>
            <person name="Mitchell E.A."/>
            <person name="Ushijima B."/>
            <person name="Saw J.H."/>
            <person name="Mcphail K.L."/>
            <person name="Videau P."/>
        </authorList>
    </citation>
    <scope>NUCLEOTIDE SEQUENCE [LARGE SCALE GENOMIC DNA]</scope>
    <source>
        <strain evidence="2 3">NCL716</strain>
    </source>
</reference>